<dbReference type="GeneID" id="28829042"/>
<dbReference type="SUPFAM" id="SSF54695">
    <property type="entry name" value="POZ domain"/>
    <property type="match status" value="1"/>
</dbReference>
<reference evidence="3 4" key="1">
    <citation type="submission" date="2015-10" db="EMBL/GenBank/DDBJ databases">
        <title>Full genome of DAOMC 229536 Phialocephala scopiformis, a fungal endophyte of spruce producing the potent anti-insectan compound rugulosin.</title>
        <authorList>
            <consortium name="DOE Joint Genome Institute"/>
            <person name="Walker A.K."/>
            <person name="Frasz S.L."/>
            <person name="Seifert K.A."/>
            <person name="Miller J.D."/>
            <person name="Mondo S.J."/>
            <person name="Labutti K."/>
            <person name="Lipzen A."/>
            <person name="Dockter R."/>
            <person name="Kennedy M."/>
            <person name="Grigoriev I.V."/>
            <person name="Spatafora J.W."/>
        </authorList>
    </citation>
    <scope>NUCLEOTIDE SEQUENCE [LARGE SCALE GENOMIC DNA]</scope>
    <source>
        <strain evidence="3 4">CBS 120377</strain>
    </source>
</reference>
<evidence type="ECO:0000259" key="2">
    <source>
        <dbReference type="PROSITE" id="PS50097"/>
    </source>
</evidence>
<dbReference type="AlphaFoldDB" id="A0A194XSS6"/>
<dbReference type="InterPro" id="IPR000210">
    <property type="entry name" value="BTB/POZ_dom"/>
</dbReference>
<keyword evidence="4" id="KW-1185">Reference proteome</keyword>
<proteinExistence type="predicted"/>
<evidence type="ECO:0000313" key="4">
    <source>
        <dbReference type="Proteomes" id="UP000070700"/>
    </source>
</evidence>
<dbReference type="Gene3D" id="3.30.710.10">
    <property type="entry name" value="Potassium Channel Kv1.1, Chain A"/>
    <property type="match status" value="1"/>
</dbReference>
<dbReference type="PROSITE" id="PS50097">
    <property type="entry name" value="BTB"/>
    <property type="match status" value="1"/>
</dbReference>
<accession>A0A194XSS6</accession>
<protein>
    <recommendedName>
        <fullName evidence="2">BTB domain-containing protein</fullName>
    </recommendedName>
</protein>
<dbReference type="CDD" id="cd18186">
    <property type="entry name" value="BTB_POZ_ZBTB_KLHL-like"/>
    <property type="match status" value="1"/>
</dbReference>
<feature type="compositionally biased region" description="Polar residues" evidence="1">
    <location>
        <begin position="1"/>
        <end position="15"/>
    </location>
</feature>
<evidence type="ECO:0000256" key="1">
    <source>
        <dbReference type="SAM" id="MobiDB-lite"/>
    </source>
</evidence>
<dbReference type="InParanoid" id="A0A194XSS6"/>
<feature type="domain" description="BTB" evidence="2">
    <location>
        <begin position="42"/>
        <end position="111"/>
    </location>
</feature>
<dbReference type="KEGG" id="psco:LY89DRAFT_728896"/>
<dbReference type="RefSeq" id="XP_018077137.1">
    <property type="nucleotide sequence ID" value="XM_018219316.1"/>
</dbReference>
<gene>
    <name evidence="3" type="ORF">LY89DRAFT_728896</name>
</gene>
<dbReference type="Pfam" id="PF00651">
    <property type="entry name" value="BTB"/>
    <property type="match status" value="1"/>
</dbReference>
<dbReference type="PANTHER" id="PTHR47843">
    <property type="entry name" value="BTB DOMAIN-CONTAINING PROTEIN-RELATED"/>
    <property type="match status" value="1"/>
</dbReference>
<name>A0A194XSS6_MOLSC</name>
<dbReference type="EMBL" id="KQ947406">
    <property type="protein sequence ID" value="KUJ22782.1"/>
    <property type="molecule type" value="Genomic_DNA"/>
</dbReference>
<feature type="region of interest" description="Disordered" evidence="1">
    <location>
        <begin position="1"/>
        <end position="25"/>
    </location>
</feature>
<dbReference type="OrthoDB" id="194443at2759"/>
<organism evidence="3 4">
    <name type="scientific">Mollisia scopiformis</name>
    <name type="common">Conifer needle endophyte fungus</name>
    <name type="synonym">Phialocephala scopiformis</name>
    <dbReference type="NCBI Taxonomy" id="149040"/>
    <lineage>
        <taxon>Eukaryota</taxon>
        <taxon>Fungi</taxon>
        <taxon>Dikarya</taxon>
        <taxon>Ascomycota</taxon>
        <taxon>Pezizomycotina</taxon>
        <taxon>Leotiomycetes</taxon>
        <taxon>Helotiales</taxon>
        <taxon>Mollisiaceae</taxon>
        <taxon>Mollisia</taxon>
    </lineage>
</organism>
<sequence>MAQNNNQEIESQSVAKSRRRGSVEQVRKQQKRDLMTFSTPDVLVTLLVGWESVRFTVSKNIACYHSPVFHAAFNGSYVESTSLEYRMAHVDEPTARLLLQYLYYNALSLVQFDDRCDTHDQLSTEEQHALTVQDNDLVCLWVLADELGMPQLQNEVITQFHAIQEKLNCIPAAPINLIYDITSMESQLRRYIVTFAPETSTLPILLRTENESVWMQ</sequence>
<dbReference type="InterPro" id="IPR011333">
    <property type="entry name" value="SKP1/BTB/POZ_sf"/>
</dbReference>
<evidence type="ECO:0000313" key="3">
    <source>
        <dbReference type="EMBL" id="KUJ22782.1"/>
    </source>
</evidence>
<dbReference type="Proteomes" id="UP000070700">
    <property type="component" value="Unassembled WGS sequence"/>
</dbReference>